<dbReference type="InterPro" id="IPR037516">
    <property type="entry name" value="Tripartite_DENN"/>
</dbReference>
<organism evidence="7 8">
    <name type="scientific">Coregonus suidteri</name>
    <dbReference type="NCBI Taxonomy" id="861788"/>
    <lineage>
        <taxon>Eukaryota</taxon>
        <taxon>Metazoa</taxon>
        <taxon>Chordata</taxon>
        <taxon>Craniata</taxon>
        <taxon>Vertebrata</taxon>
        <taxon>Euteleostomi</taxon>
        <taxon>Actinopterygii</taxon>
        <taxon>Neopterygii</taxon>
        <taxon>Teleostei</taxon>
        <taxon>Protacanthopterygii</taxon>
        <taxon>Salmoniformes</taxon>
        <taxon>Salmonidae</taxon>
        <taxon>Coregoninae</taxon>
        <taxon>Coregonus</taxon>
    </lineage>
</organism>
<dbReference type="GO" id="GO:1901981">
    <property type="term" value="F:phosphatidylinositol phosphate binding"/>
    <property type="evidence" value="ECO:0007669"/>
    <property type="project" value="TreeGrafter"/>
</dbReference>
<dbReference type="SMART" id="SM00801">
    <property type="entry name" value="dDENN"/>
    <property type="match status" value="1"/>
</dbReference>
<dbReference type="GO" id="GO:0016607">
    <property type="term" value="C:nuclear speck"/>
    <property type="evidence" value="ECO:0007669"/>
    <property type="project" value="TreeGrafter"/>
</dbReference>
<feature type="domain" description="UDENN" evidence="6">
    <location>
        <begin position="8"/>
        <end position="392"/>
    </location>
</feature>
<dbReference type="Gene3D" id="3.30.450.200">
    <property type="match status" value="1"/>
</dbReference>
<dbReference type="SMART" id="SM00800">
    <property type="entry name" value="uDENN"/>
    <property type="match status" value="1"/>
</dbReference>
<dbReference type="Gene3D" id="3.40.50.11500">
    <property type="match status" value="1"/>
</dbReference>
<feature type="compositionally biased region" description="Gly residues" evidence="4">
    <location>
        <begin position="611"/>
        <end position="623"/>
    </location>
</feature>
<dbReference type="SMART" id="SM00799">
    <property type="entry name" value="DENN"/>
    <property type="match status" value="1"/>
</dbReference>
<feature type="compositionally biased region" description="Polar residues" evidence="4">
    <location>
        <begin position="474"/>
        <end position="484"/>
    </location>
</feature>
<feature type="chain" id="PRO_5042970821" description="UDENN domain-containing protein" evidence="5">
    <location>
        <begin position="22"/>
        <end position="914"/>
    </location>
</feature>
<dbReference type="PANTHER" id="PTHR13196">
    <property type="entry name" value="DENN DOMAIN-CONTAINING"/>
    <property type="match status" value="1"/>
</dbReference>
<dbReference type="InterPro" id="IPR043153">
    <property type="entry name" value="DENN_C"/>
</dbReference>
<evidence type="ECO:0000256" key="2">
    <source>
        <dbReference type="ARBA" id="ARBA00022658"/>
    </source>
</evidence>
<evidence type="ECO:0000313" key="7">
    <source>
        <dbReference type="EMBL" id="KAK6313739.1"/>
    </source>
</evidence>
<dbReference type="GO" id="GO:0005829">
    <property type="term" value="C:cytosol"/>
    <property type="evidence" value="ECO:0007669"/>
    <property type="project" value="TreeGrafter"/>
</dbReference>
<feature type="compositionally biased region" description="Low complexity" evidence="4">
    <location>
        <begin position="753"/>
        <end position="769"/>
    </location>
</feature>
<dbReference type="Pfam" id="PF03456">
    <property type="entry name" value="uDENN"/>
    <property type="match status" value="1"/>
</dbReference>
<feature type="signal peptide" evidence="5">
    <location>
        <begin position="1"/>
        <end position="21"/>
    </location>
</feature>
<sequence length="914" mass="100883">MCSEAALRRLCFSLLINAVCQLPPDPAVRWSFPQDYTDQEVLQTVPKFCFPFDVERVSQSQVGQNFTFVLTDIESKQRFGFCRLTSGCRVCICLLSYLPWFEIYYKLLNTLADYLTTNQENELNDILNSLYSLPVPKPFTPVNLSVTALLHIATGQVLKDAPSQQPHSYFITPDINGLPTIPESRNLTEYFVAVDVNNMLQLYASMLHERRIIITSSKLSTLTACVHGSAAMLFPMYWQHIYIPVLPPHLLDYCCAPMPYLVGVHLSLLERVRSRSLEDVVILNVDTNTLESPQNDLQNLPSDVVHSLKSKLKKQSTATGSGVSRSFLRAQAALFGSYRDALRYKPGEPITFCEESFVAHRSSTMKHFLEMAVNLQLFKQFIDGRLAKLNAGRGFTDLFEEEITEGGFCGSNSKSYQQWVHTVKRGGALINTAVTKRGGALINTAVTKAKSHAKRGIRRLKQREEEEGVPFCSGSPTSTKSLSPQRGMEKRRRHYDTKSPMGCPDFAIDGDEEDSANKISSEDSGEVASYTEDSDDSYSLELETDSAHTGQMNLLEEILDTLSTTSTERGKLSAAKSLDFFRSMDDINDNAPNTSNPPSESNLPQLCTTGSGVGGGGGGGEQRGGWQDDGALHRKHLPPSPRRQPSKSSLKRPKQIPSTASPPALAPAPAPAPAPAQDNQVPNLQPKTQAPQTKAQHKIQPNPQALYAKPQMCLSQLRPEEPSLPTPPSPSLGDHYISSNRSPATTRASTCNPPLATHTPPHSPPLTHTRASPNPQPLSPESKPQTTSSILRRKVLSKETMRQYQDKALQKQGSKDRDSLGVNVKARQPSVLVPWERESPEEKGQGEDLELGKEQGRVSGEEVQEKGLLEEIDSMCHLSSDFQTSLQLSQVHCNTNNTHDNTHANNHSKATDNS</sequence>
<dbReference type="GO" id="GO:0030136">
    <property type="term" value="C:clathrin-coated vesicle"/>
    <property type="evidence" value="ECO:0007669"/>
    <property type="project" value="UniProtKB-SubCell"/>
</dbReference>
<dbReference type="FunFam" id="3.40.50.11500:FF:000001">
    <property type="entry name" value="Putative DENN domain-containing protein 1A"/>
    <property type="match status" value="1"/>
</dbReference>
<evidence type="ECO:0000256" key="5">
    <source>
        <dbReference type="SAM" id="SignalP"/>
    </source>
</evidence>
<feature type="compositionally biased region" description="Polar residues" evidence="4">
    <location>
        <begin position="737"/>
        <end position="752"/>
    </location>
</feature>
<dbReference type="Pfam" id="PF02141">
    <property type="entry name" value="DENN"/>
    <property type="match status" value="1"/>
</dbReference>
<proteinExistence type="predicted"/>
<keyword evidence="5" id="KW-0732">Signal</keyword>
<evidence type="ECO:0000256" key="4">
    <source>
        <dbReference type="SAM" id="MobiDB-lite"/>
    </source>
</evidence>
<protein>
    <recommendedName>
        <fullName evidence="6">UDENN domain-containing protein</fullName>
    </recommendedName>
</protein>
<keyword evidence="3" id="KW-0968">Cytoplasmic vesicle</keyword>
<evidence type="ECO:0000313" key="8">
    <source>
        <dbReference type="Proteomes" id="UP001356427"/>
    </source>
</evidence>
<reference evidence="7 8" key="1">
    <citation type="submission" date="2021-04" db="EMBL/GenBank/DDBJ databases">
        <authorList>
            <person name="De Guttry C."/>
            <person name="Zahm M."/>
            <person name="Klopp C."/>
            <person name="Cabau C."/>
            <person name="Louis A."/>
            <person name="Berthelot C."/>
            <person name="Parey E."/>
            <person name="Roest Crollius H."/>
            <person name="Montfort J."/>
            <person name="Robinson-Rechavi M."/>
            <person name="Bucao C."/>
            <person name="Bouchez O."/>
            <person name="Gislard M."/>
            <person name="Lluch J."/>
            <person name="Milhes M."/>
            <person name="Lampietro C."/>
            <person name="Lopez Roques C."/>
            <person name="Donnadieu C."/>
            <person name="Braasch I."/>
            <person name="Desvignes T."/>
            <person name="Postlethwait J."/>
            <person name="Bobe J."/>
            <person name="Wedekind C."/>
            <person name="Guiguen Y."/>
        </authorList>
    </citation>
    <scope>NUCLEOTIDE SEQUENCE [LARGE SCALE GENOMIC DNA]</scope>
    <source>
        <strain evidence="7">Cs_M1</strain>
        <tissue evidence="7">Blood</tissue>
    </source>
</reference>
<dbReference type="GO" id="GO:0005085">
    <property type="term" value="F:guanyl-nucleotide exchange factor activity"/>
    <property type="evidence" value="ECO:0007669"/>
    <property type="project" value="UniProtKB-KW"/>
</dbReference>
<dbReference type="GO" id="GO:0032456">
    <property type="term" value="P:endocytic recycling"/>
    <property type="evidence" value="ECO:0007669"/>
    <property type="project" value="TreeGrafter"/>
</dbReference>
<keyword evidence="2" id="KW-0344">Guanine-nucleotide releasing factor</keyword>
<feature type="compositionally biased region" description="Pro residues" evidence="4">
    <location>
        <begin position="664"/>
        <end position="674"/>
    </location>
</feature>
<dbReference type="PROSITE" id="PS50211">
    <property type="entry name" value="DENN"/>
    <property type="match status" value="1"/>
</dbReference>
<comment type="caution">
    <text evidence="7">The sequence shown here is derived from an EMBL/GenBank/DDBJ whole genome shotgun (WGS) entry which is preliminary data.</text>
</comment>
<accession>A0AAN8LP53</accession>
<dbReference type="InterPro" id="IPR005112">
    <property type="entry name" value="dDENN_dom"/>
</dbReference>
<dbReference type="Proteomes" id="UP001356427">
    <property type="component" value="Unassembled WGS sequence"/>
</dbReference>
<comment type="subcellular location">
    <subcellularLocation>
        <location evidence="1">Cytoplasmic vesicle</location>
        <location evidence="1">Clathrin-coated vesicle</location>
    </subcellularLocation>
</comment>
<feature type="region of interest" description="Disordered" evidence="4">
    <location>
        <begin position="586"/>
        <end position="862"/>
    </location>
</feature>
<dbReference type="EMBL" id="JAGTTL010000013">
    <property type="protein sequence ID" value="KAK6313739.1"/>
    <property type="molecule type" value="Genomic_DNA"/>
</dbReference>
<feature type="compositionally biased region" description="Polar residues" evidence="4">
    <location>
        <begin position="677"/>
        <end position="703"/>
    </location>
</feature>
<dbReference type="Pfam" id="PF03455">
    <property type="entry name" value="dDENN"/>
    <property type="match status" value="1"/>
</dbReference>
<dbReference type="InterPro" id="IPR001194">
    <property type="entry name" value="cDENN_dom"/>
</dbReference>
<evidence type="ECO:0000256" key="3">
    <source>
        <dbReference type="ARBA" id="ARBA00023329"/>
    </source>
</evidence>
<evidence type="ECO:0000256" key="1">
    <source>
        <dbReference type="ARBA" id="ARBA00004132"/>
    </source>
</evidence>
<feature type="compositionally biased region" description="Basic and acidic residues" evidence="4">
    <location>
        <begin position="796"/>
        <end position="819"/>
    </location>
</feature>
<dbReference type="InterPro" id="IPR040032">
    <property type="entry name" value="DENND1A/B/C"/>
</dbReference>
<dbReference type="AlphaFoldDB" id="A0AAN8LP53"/>
<dbReference type="FunFam" id="3.30.450.200:FF:000003">
    <property type="entry name" value="DENN domain containing 1A"/>
    <property type="match status" value="1"/>
</dbReference>
<evidence type="ECO:0000259" key="6">
    <source>
        <dbReference type="PROSITE" id="PS50211"/>
    </source>
</evidence>
<feature type="compositionally biased region" description="Basic and acidic residues" evidence="4">
    <location>
        <begin position="835"/>
        <end position="862"/>
    </location>
</feature>
<dbReference type="GO" id="GO:0006897">
    <property type="term" value="P:endocytosis"/>
    <property type="evidence" value="ECO:0007669"/>
    <property type="project" value="TreeGrafter"/>
</dbReference>
<dbReference type="Gene3D" id="6.10.140.1000">
    <property type="match status" value="1"/>
</dbReference>
<keyword evidence="8" id="KW-1185">Reference proteome</keyword>
<feature type="region of interest" description="Disordered" evidence="4">
    <location>
        <begin position="453"/>
        <end position="539"/>
    </location>
</feature>
<name>A0AAN8LP53_9TELE</name>
<gene>
    <name evidence="7" type="ORF">J4Q44_G00151980</name>
</gene>
<dbReference type="InterPro" id="IPR005113">
    <property type="entry name" value="uDENN_dom"/>
</dbReference>
<dbReference type="PANTHER" id="PTHR13196:SF24">
    <property type="entry name" value="DENN DOMAIN-CONTAINING PROTEIN 1B"/>
    <property type="match status" value="1"/>
</dbReference>
<feature type="compositionally biased region" description="Polar residues" evidence="4">
    <location>
        <begin position="590"/>
        <end position="609"/>
    </location>
</feature>